<dbReference type="EMBL" id="JAGQLK010000096">
    <property type="protein sequence ID" value="MCA9383595.1"/>
    <property type="molecule type" value="Genomic_DNA"/>
</dbReference>
<feature type="transmembrane region" description="Helical" evidence="1">
    <location>
        <begin position="190"/>
        <end position="215"/>
    </location>
</feature>
<name>A0A955RJN9_9BACT</name>
<dbReference type="AlphaFoldDB" id="A0A955RJN9"/>
<keyword evidence="1" id="KW-1133">Transmembrane helix</keyword>
<feature type="transmembrane region" description="Helical" evidence="1">
    <location>
        <begin position="235"/>
        <end position="253"/>
    </location>
</feature>
<protein>
    <submittedName>
        <fullName evidence="2">YibE/F family protein</fullName>
    </submittedName>
</protein>
<feature type="transmembrane region" description="Helical" evidence="1">
    <location>
        <begin position="117"/>
        <end position="133"/>
    </location>
</feature>
<sequence length="380" mass="42200">MNFKQLSKLITLENLIIVGTFLLVIIISAVTVFNKSANDKYTVAEITGLLEVENDGSLYYQNVEAQFIESKEIISLRIQLNDVDLEEIEIGNKIYVEKINTSVGEIYNYSGHKRGDTLLWVVYAFIGFLIIFLGKEGTKYIFGTILVLLLLTSGVLPTILNIMPIYISALALLAIISFATILLRLRNLKLASIVSVSQTITLILIFLFNLILFRLTFLIDLFYTDVTLLSSDVSLTDYWIIINTAIIFIAFGVSKNTTLDVAKSVSDKKKKYPTSSAMNLIKVGTHHNQYASARVINSMFFVFLGLSLPYILLSDGLGSPTFWDDPRVVQSIILFINASLSALLLGPITAIISAIALTKTNKSSPQYKLGRKKPTKLASN</sequence>
<keyword evidence="1" id="KW-0812">Transmembrane</keyword>
<evidence type="ECO:0000313" key="2">
    <source>
        <dbReference type="EMBL" id="MCA9383595.1"/>
    </source>
</evidence>
<dbReference type="Pfam" id="PF07907">
    <property type="entry name" value="YibE_F"/>
    <property type="match status" value="1"/>
</dbReference>
<proteinExistence type="predicted"/>
<evidence type="ECO:0000313" key="3">
    <source>
        <dbReference type="Proteomes" id="UP000783287"/>
    </source>
</evidence>
<feature type="transmembrane region" description="Helical" evidence="1">
    <location>
        <begin position="332"/>
        <end position="358"/>
    </location>
</feature>
<keyword evidence="1" id="KW-0472">Membrane</keyword>
<feature type="transmembrane region" description="Helical" evidence="1">
    <location>
        <begin position="140"/>
        <end position="159"/>
    </location>
</feature>
<feature type="transmembrane region" description="Helical" evidence="1">
    <location>
        <begin position="295"/>
        <end position="312"/>
    </location>
</feature>
<dbReference type="InterPro" id="IPR012507">
    <property type="entry name" value="YibE_F"/>
</dbReference>
<comment type="caution">
    <text evidence="2">The sequence shown here is derived from an EMBL/GenBank/DDBJ whole genome shotgun (WGS) entry which is preliminary data.</text>
</comment>
<dbReference type="Proteomes" id="UP000783287">
    <property type="component" value="Unassembled WGS sequence"/>
</dbReference>
<gene>
    <name evidence="2" type="ORF">KC909_04460</name>
</gene>
<reference evidence="2" key="2">
    <citation type="journal article" date="2021" name="Microbiome">
        <title>Successional dynamics and alternative stable states in a saline activated sludge microbial community over 9 years.</title>
        <authorList>
            <person name="Wang Y."/>
            <person name="Ye J."/>
            <person name="Ju F."/>
            <person name="Liu L."/>
            <person name="Boyd J.A."/>
            <person name="Deng Y."/>
            <person name="Parks D.H."/>
            <person name="Jiang X."/>
            <person name="Yin X."/>
            <person name="Woodcroft B.J."/>
            <person name="Tyson G.W."/>
            <person name="Hugenholtz P."/>
            <person name="Polz M.F."/>
            <person name="Zhang T."/>
        </authorList>
    </citation>
    <scope>NUCLEOTIDE SEQUENCE</scope>
    <source>
        <strain evidence="2">HKST-UBA14</strain>
    </source>
</reference>
<feature type="transmembrane region" description="Helical" evidence="1">
    <location>
        <begin position="12"/>
        <end position="33"/>
    </location>
</feature>
<feature type="transmembrane region" description="Helical" evidence="1">
    <location>
        <begin position="165"/>
        <end position="183"/>
    </location>
</feature>
<organism evidence="2 3">
    <name type="scientific">Candidatus Dojkabacteria bacterium</name>
    <dbReference type="NCBI Taxonomy" id="2099670"/>
    <lineage>
        <taxon>Bacteria</taxon>
        <taxon>Candidatus Dojkabacteria</taxon>
    </lineage>
</organism>
<accession>A0A955RJN9</accession>
<evidence type="ECO:0000256" key="1">
    <source>
        <dbReference type="SAM" id="Phobius"/>
    </source>
</evidence>
<reference evidence="2" key="1">
    <citation type="submission" date="2020-04" db="EMBL/GenBank/DDBJ databases">
        <authorList>
            <person name="Zhang T."/>
        </authorList>
    </citation>
    <scope>NUCLEOTIDE SEQUENCE</scope>
    <source>
        <strain evidence="2">HKST-UBA14</strain>
    </source>
</reference>